<dbReference type="InterPro" id="IPR002347">
    <property type="entry name" value="SDR_fam"/>
</dbReference>
<organism evidence="3 4">
    <name type="scientific">Fodinibius salsisoli</name>
    <dbReference type="NCBI Taxonomy" id="2820877"/>
    <lineage>
        <taxon>Bacteria</taxon>
        <taxon>Pseudomonadati</taxon>
        <taxon>Balneolota</taxon>
        <taxon>Balneolia</taxon>
        <taxon>Balneolales</taxon>
        <taxon>Balneolaceae</taxon>
        <taxon>Fodinibius</taxon>
    </lineage>
</organism>
<gene>
    <name evidence="3" type="ORF">J6I44_16545</name>
</gene>
<evidence type="ECO:0000256" key="2">
    <source>
        <dbReference type="RuleBase" id="RU000363"/>
    </source>
</evidence>
<dbReference type="SUPFAM" id="SSF51735">
    <property type="entry name" value="NAD(P)-binding Rossmann-fold domains"/>
    <property type="match status" value="1"/>
</dbReference>
<dbReference type="Pfam" id="PF00106">
    <property type="entry name" value="adh_short"/>
    <property type="match status" value="1"/>
</dbReference>
<reference evidence="3 4" key="1">
    <citation type="submission" date="2021-03" db="EMBL/GenBank/DDBJ databases">
        <title>Aliifodinibius sp. nov., a new bacterium isolated from saline soil.</title>
        <authorList>
            <person name="Galisteo C."/>
            <person name="De La Haba R."/>
            <person name="Sanchez-Porro C."/>
            <person name="Ventosa A."/>
        </authorList>
    </citation>
    <scope>NUCLEOTIDE SEQUENCE [LARGE SCALE GENOMIC DNA]</scope>
    <source>
        <strain evidence="3 4">1BSP15-2V2</strain>
    </source>
</reference>
<dbReference type="PRINTS" id="PR00081">
    <property type="entry name" value="GDHRDH"/>
</dbReference>
<evidence type="ECO:0000313" key="3">
    <source>
        <dbReference type="EMBL" id="MCW9708473.1"/>
    </source>
</evidence>
<comment type="similarity">
    <text evidence="1 2">Belongs to the short-chain dehydrogenases/reductases (SDR) family.</text>
</comment>
<keyword evidence="4" id="KW-1185">Reference proteome</keyword>
<protein>
    <submittedName>
        <fullName evidence="3">SDR family oxidoreductase</fullName>
    </submittedName>
</protein>
<accession>A0ABT3PRI0</accession>
<dbReference type="Proteomes" id="UP001207918">
    <property type="component" value="Unassembled WGS sequence"/>
</dbReference>
<dbReference type="CDD" id="cd05233">
    <property type="entry name" value="SDR_c"/>
    <property type="match status" value="1"/>
</dbReference>
<dbReference type="RefSeq" id="WP_265767257.1">
    <property type="nucleotide sequence ID" value="NZ_JAGGJA010000013.1"/>
</dbReference>
<dbReference type="EMBL" id="JAGGJA010000013">
    <property type="protein sequence ID" value="MCW9708473.1"/>
    <property type="molecule type" value="Genomic_DNA"/>
</dbReference>
<dbReference type="Gene3D" id="3.40.50.720">
    <property type="entry name" value="NAD(P)-binding Rossmann-like Domain"/>
    <property type="match status" value="1"/>
</dbReference>
<name>A0ABT3PRI0_9BACT</name>
<dbReference type="InterPro" id="IPR050259">
    <property type="entry name" value="SDR"/>
</dbReference>
<comment type="caution">
    <text evidence="3">The sequence shown here is derived from an EMBL/GenBank/DDBJ whole genome shotgun (WGS) entry which is preliminary data.</text>
</comment>
<evidence type="ECO:0000313" key="4">
    <source>
        <dbReference type="Proteomes" id="UP001207918"/>
    </source>
</evidence>
<proteinExistence type="inferred from homology"/>
<sequence>MDLQLSEQKALVTGSTAGIGYAIAESLAREGAHVIINGRKHTDVDEAASKLRQSTDNGFISGVVADFSKKEEVDALIEKIPDLDILVNNVGIFNEVDFTDISDNEWFEMFEVNVMSGVRLARHYFPKMMEKNEGRIIFISSESGMNIPTEMIHYGMSKTAQLSVSRGLARLTKGSNVTVNAVLPGPTWSRSLEESMNEQAEETGQTIEELTEDFFSERRPTSLINRFADVEEVANMVTYVASPLASATNGAALRVDGGVVNSII</sequence>
<dbReference type="PRINTS" id="PR00080">
    <property type="entry name" value="SDRFAMILY"/>
</dbReference>
<dbReference type="PANTHER" id="PTHR42879">
    <property type="entry name" value="3-OXOACYL-(ACYL-CARRIER-PROTEIN) REDUCTASE"/>
    <property type="match status" value="1"/>
</dbReference>
<evidence type="ECO:0000256" key="1">
    <source>
        <dbReference type="ARBA" id="ARBA00006484"/>
    </source>
</evidence>
<dbReference type="InterPro" id="IPR036291">
    <property type="entry name" value="NAD(P)-bd_dom_sf"/>
</dbReference>